<evidence type="ECO:0000313" key="1">
    <source>
        <dbReference type="EMBL" id="KAK8548042.1"/>
    </source>
</evidence>
<dbReference type="Proteomes" id="UP001472677">
    <property type="component" value="Unassembled WGS sequence"/>
</dbReference>
<gene>
    <name evidence="1" type="ORF">V6N12_060969</name>
</gene>
<evidence type="ECO:0000313" key="2">
    <source>
        <dbReference type="Proteomes" id="UP001472677"/>
    </source>
</evidence>
<proteinExistence type="predicted"/>
<comment type="caution">
    <text evidence="1">The sequence shown here is derived from an EMBL/GenBank/DDBJ whole genome shotgun (WGS) entry which is preliminary data.</text>
</comment>
<reference evidence="1 2" key="1">
    <citation type="journal article" date="2024" name="G3 (Bethesda)">
        <title>Genome assembly of Hibiscus sabdariffa L. provides insights into metabolisms of medicinal natural products.</title>
        <authorList>
            <person name="Kim T."/>
        </authorList>
    </citation>
    <scope>NUCLEOTIDE SEQUENCE [LARGE SCALE GENOMIC DNA]</scope>
    <source>
        <strain evidence="1">TK-2024</strain>
        <tissue evidence="1">Old leaves</tissue>
    </source>
</reference>
<dbReference type="EMBL" id="JBBPBM010000021">
    <property type="protein sequence ID" value="KAK8548042.1"/>
    <property type="molecule type" value="Genomic_DNA"/>
</dbReference>
<organism evidence="1 2">
    <name type="scientific">Hibiscus sabdariffa</name>
    <name type="common">roselle</name>
    <dbReference type="NCBI Taxonomy" id="183260"/>
    <lineage>
        <taxon>Eukaryota</taxon>
        <taxon>Viridiplantae</taxon>
        <taxon>Streptophyta</taxon>
        <taxon>Embryophyta</taxon>
        <taxon>Tracheophyta</taxon>
        <taxon>Spermatophyta</taxon>
        <taxon>Magnoliopsida</taxon>
        <taxon>eudicotyledons</taxon>
        <taxon>Gunneridae</taxon>
        <taxon>Pentapetalae</taxon>
        <taxon>rosids</taxon>
        <taxon>malvids</taxon>
        <taxon>Malvales</taxon>
        <taxon>Malvaceae</taxon>
        <taxon>Malvoideae</taxon>
        <taxon>Hibiscus</taxon>
    </lineage>
</organism>
<sequence>MEAHLGFEMVQFGLQQQLQFGVQMEVHLEVQMVPFRVQMEAHFGVQMVQLGLQQLVRLVIQIQAQFHYKGNSTTMFKQSTSVLKGRTLNDSSGTALKTLTILVIPKV</sequence>
<protein>
    <submittedName>
        <fullName evidence="1">Uncharacterized protein</fullName>
    </submittedName>
</protein>
<accession>A0ABR2DVS4</accession>
<keyword evidence="2" id="KW-1185">Reference proteome</keyword>
<name>A0ABR2DVS4_9ROSI</name>